<keyword evidence="3" id="KW-1003">Cell membrane</keyword>
<evidence type="ECO:0000313" key="10">
    <source>
        <dbReference type="EMBL" id="RBP40297.1"/>
    </source>
</evidence>
<dbReference type="AlphaFoldDB" id="A0A366HD44"/>
<evidence type="ECO:0000313" key="11">
    <source>
        <dbReference type="Proteomes" id="UP000253426"/>
    </source>
</evidence>
<dbReference type="GO" id="GO:0006302">
    <property type="term" value="P:double-strand break repair"/>
    <property type="evidence" value="ECO:0007669"/>
    <property type="project" value="InterPro"/>
</dbReference>
<keyword evidence="11" id="KW-1185">Reference proteome</keyword>
<evidence type="ECO:0000256" key="2">
    <source>
        <dbReference type="ARBA" id="ARBA00022448"/>
    </source>
</evidence>
<keyword evidence="2" id="KW-0813">Transport</keyword>
<dbReference type="Proteomes" id="UP000253426">
    <property type="component" value="Unassembled WGS sequence"/>
</dbReference>
<name>A0A366HD44_9BACT</name>
<accession>A0A366HD44</accession>
<comment type="subcellular location">
    <subcellularLocation>
        <location evidence="1">Cell membrane</location>
        <topology evidence="1">Peripheral membrane protein</topology>
    </subcellularLocation>
</comment>
<dbReference type="EMBL" id="QNRR01000008">
    <property type="protein sequence ID" value="RBP40297.1"/>
    <property type="molecule type" value="Genomic_DNA"/>
</dbReference>
<evidence type="ECO:0000256" key="8">
    <source>
        <dbReference type="SAM" id="MobiDB-lite"/>
    </source>
</evidence>
<dbReference type="PANTHER" id="PTHR42771">
    <property type="entry name" value="IRON(3+)-HYDROXAMATE IMPORT ATP-BINDING PROTEIN FHUC"/>
    <property type="match status" value="1"/>
</dbReference>
<evidence type="ECO:0000256" key="6">
    <source>
        <dbReference type="ARBA" id="ARBA00023065"/>
    </source>
</evidence>
<evidence type="ECO:0000259" key="9">
    <source>
        <dbReference type="SMART" id="SM00382"/>
    </source>
</evidence>
<dbReference type="Gene3D" id="3.40.50.300">
    <property type="entry name" value="P-loop containing nucleotide triphosphate hydrolases"/>
    <property type="match status" value="2"/>
</dbReference>
<dbReference type="GO" id="GO:0005524">
    <property type="term" value="F:ATP binding"/>
    <property type="evidence" value="ECO:0007669"/>
    <property type="project" value="InterPro"/>
</dbReference>
<keyword evidence="6" id="KW-0406">Ion transport</keyword>
<evidence type="ECO:0000256" key="3">
    <source>
        <dbReference type="ARBA" id="ARBA00022475"/>
    </source>
</evidence>
<proteinExistence type="predicted"/>
<dbReference type="InterPro" id="IPR003959">
    <property type="entry name" value="ATPase_AAA_core"/>
</dbReference>
<keyword evidence="5" id="KW-0408">Iron</keyword>
<evidence type="ECO:0000256" key="4">
    <source>
        <dbReference type="ARBA" id="ARBA00022496"/>
    </source>
</evidence>
<dbReference type="InterPro" id="IPR003593">
    <property type="entry name" value="AAA+_ATPase"/>
</dbReference>
<comment type="caution">
    <text evidence="10">The sequence shown here is derived from an EMBL/GenBank/DDBJ whole genome shotgun (WGS) entry which is preliminary data.</text>
</comment>
<organism evidence="10 11">
    <name type="scientific">Roseimicrobium gellanilyticum</name>
    <dbReference type="NCBI Taxonomy" id="748857"/>
    <lineage>
        <taxon>Bacteria</taxon>
        <taxon>Pseudomonadati</taxon>
        <taxon>Verrucomicrobiota</taxon>
        <taxon>Verrucomicrobiia</taxon>
        <taxon>Verrucomicrobiales</taxon>
        <taxon>Verrucomicrobiaceae</taxon>
        <taxon>Roseimicrobium</taxon>
    </lineage>
</organism>
<dbReference type="PANTHER" id="PTHR42771:SF2">
    <property type="entry name" value="IRON(3+)-HYDROXAMATE IMPORT ATP-BINDING PROTEIN FHUC"/>
    <property type="match status" value="1"/>
</dbReference>
<dbReference type="Pfam" id="PF13304">
    <property type="entry name" value="AAA_21"/>
    <property type="match status" value="2"/>
</dbReference>
<evidence type="ECO:0000256" key="1">
    <source>
        <dbReference type="ARBA" id="ARBA00004202"/>
    </source>
</evidence>
<gene>
    <name evidence="10" type="ORF">DES53_1083</name>
</gene>
<feature type="domain" description="AAA+ ATPase" evidence="9">
    <location>
        <begin position="59"/>
        <end position="262"/>
    </location>
</feature>
<dbReference type="CDD" id="cd00267">
    <property type="entry name" value="ABC_ATPase"/>
    <property type="match status" value="1"/>
</dbReference>
<feature type="region of interest" description="Disordered" evidence="8">
    <location>
        <begin position="269"/>
        <end position="291"/>
    </location>
</feature>
<dbReference type="InterPro" id="IPR027417">
    <property type="entry name" value="P-loop_NTPase"/>
</dbReference>
<protein>
    <submittedName>
        <fullName evidence="10">Putative ATPase</fullName>
    </submittedName>
</protein>
<reference evidence="10 11" key="1">
    <citation type="submission" date="2018-06" db="EMBL/GenBank/DDBJ databases">
        <title>Genomic Encyclopedia of Type Strains, Phase IV (KMG-IV): sequencing the most valuable type-strain genomes for metagenomic binning, comparative biology and taxonomic classification.</title>
        <authorList>
            <person name="Goeker M."/>
        </authorList>
    </citation>
    <scope>NUCLEOTIDE SEQUENCE [LARGE SCALE GENOMIC DNA]</scope>
    <source>
        <strain evidence="10 11">DSM 25532</strain>
    </source>
</reference>
<dbReference type="SMART" id="SM00382">
    <property type="entry name" value="AAA"/>
    <property type="match status" value="1"/>
</dbReference>
<keyword evidence="7" id="KW-0472">Membrane</keyword>
<dbReference type="SUPFAM" id="SSF52540">
    <property type="entry name" value="P-loop containing nucleoside triphosphate hydrolases"/>
    <property type="match status" value="1"/>
</dbReference>
<dbReference type="GO" id="GO:0016887">
    <property type="term" value="F:ATP hydrolysis activity"/>
    <property type="evidence" value="ECO:0007669"/>
    <property type="project" value="InterPro"/>
</dbReference>
<dbReference type="GO" id="GO:0005886">
    <property type="term" value="C:plasma membrane"/>
    <property type="evidence" value="ECO:0007669"/>
    <property type="project" value="UniProtKB-SubCell"/>
</dbReference>
<keyword evidence="4" id="KW-0410">Iron transport</keyword>
<sequence>MLRAMPDRQPWLLKTPREVKGAGFVEAFELKEEEIPEEAWKRYPYAIPCVKGMGRLELHPAVTFLIGENGSGKSTLLEAMAVRLGFSAEGGSRNYQFSSRDTHSGLYEHLRCSRRPGREQDHFFLRAESFYPLMSKVEEYETADPFHVPYTSWGGNTPHERSHGEAFLTLLTRRMGGNGLYLFDEPEAALSPKRQMSALVRIHDLVMDHSQFIIATHSPILLAYPHSLIYECGEHGIRAVKYEDTEIFRTTRDFLMHHERMVAKLLEEQEHDEECEPSQEGKKPFRRRRGK</sequence>
<dbReference type="InterPro" id="IPR051535">
    <property type="entry name" value="Siderophore_ABC-ATPase"/>
</dbReference>
<dbReference type="GO" id="GO:0006826">
    <property type="term" value="P:iron ion transport"/>
    <property type="evidence" value="ECO:0007669"/>
    <property type="project" value="UniProtKB-KW"/>
</dbReference>
<evidence type="ECO:0000256" key="7">
    <source>
        <dbReference type="ARBA" id="ARBA00023136"/>
    </source>
</evidence>
<evidence type="ECO:0000256" key="5">
    <source>
        <dbReference type="ARBA" id="ARBA00023004"/>
    </source>
</evidence>